<evidence type="ECO:0000313" key="3">
    <source>
        <dbReference type="Proteomes" id="UP001066276"/>
    </source>
</evidence>
<dbReference type="EMBL" id="JANPWB010000001">
    <property type="protein sequence ID" value="KAJ1215699.1"/>
    <property type="molecule type" value="Genomic_DNA"/>
</dbReference>
<accession>A0AAV7WR39</accession>
<gene>
    <name evidence="2" type="ORF">NDU88_003307</name>
</gene>
<evidence type="ECO:0000313" key="2">
    <source>
        <dbReference type="EMBL" id="KAJ1215699.1"/>
    </source>
</evidence>
<evidence type="ECO:0000256" key="1">
    <source>
        <dbReference type="SAM" id="MobiDB-lite"/>
    </source>
</evidence>
<feature type="compositionally biased region" description="Basic and acidic residues" evidence="1">
    <location>
        <begin position="61"/>
        <end position="70"/>
    </location>
</feature>
<name>A0AAV7WR39_PLEWA</name>
<protein>
    <submittedName>
        <fullName evidence="2">Uncharacterized protein</fullName>
    </submittedName>
</protein>
<reference evidence="2" key="1">
    <citation type="journal article" date="2022" name="bioRxiv">
        <title>Sequencing and chromosome-scale assembly of the giantPleurodeles waltlgenome.</title>
        <authorList>
            <person name="Brown T."/>
            <person name="Elewa A."/>
            <person name="Iarovenko S."/>
            <person name="Subramanian E."/>
            <person name="Araus A.J."/>
            <person name="Petzold A."/>
            <person name="Susuki M."/>
            <person name="Suzuki K.-i.T."/>
            <person name="Hayashi T."/>
            <person name="Toyoda A."/>
            <person name="Oliveira C."/>
            <person name="Osipova E."/>
            <person name="Leigh N.D."/>
            <person name="Simon A."/>
            <person name="Yun M.H."/>
        </authorList>
    </citation>
    <scope>NUCLEOTIDE SEQUENCE</scope>
    <source>
        <strain evidence="2">20211129_DDA</strain>
        <tissue evidence="2">Liver</tissue>
    </source>
</reference>
<feature type="compositionally biased region" description="Low complexity" evidence="1">
    <location>
        <begin position="74"/>
        <end position="86"/>
    </location>
</feature>
<proteinExistence type="predicted"/>
<comment type="caution">
    <text evidence="2">The sequence shown here is derived from an EMBL/GenBank/DDBJ whole genome shotgun (WGS) entry which is preliminary data.</text>
</comment>
<feature type="region of interest" description="Disordered" evidence="1">
    <location>
        <begin position="61"/>
        <end position="88"/>
    </location>
</feature>
<dbReference type="AlphaFoldDB" id="A0AAV7WR39"/>
<organism evidence="2 3">
    <name type="scientific">Pleurodeles waltl</name>
    <name type="common">Iberian ribbed newt</name>
    <dbReference type="NCBI Taxonomy" id="8319"/>
    <lineage>
        <taxon>Eukaryota</taxon>
        <taxon>Metazoa</taxon>
        <taxon>Chordata</taxon>
        <taxon>Craniata</taxon>
        <taxon>Vertebrata</taxon>
        <taxon>Euteleostomi</taxon>
        <taxon>Amphibia</taxon>
        <taxon>Batrachia</taxon>
        <taxon>Caudata</taxon>
        <taxon>Salamandroidea</taxon>
        <taxon>Salamandridae</taxon>
        <taxon>Pleurodelinae</taxon>
        <taxon>Pleurodeles</taxon>
    </lineage>
</organism>
<sequence>MWRTSPVLKKQYKGFRLPLVLFNLVGDLVVELRRQRNQEKKEGKVLFNPVGDLVVELRRQRNREKKEGKGIRMSGFPSPSPSGSSPAVPPGYPAACELPSMVAGCSGARLQWYVHISRSKRAWDNNSFSSKAAHLWNALSSELRYESSERLFRKKLKTVLFRN</sequence>
<keyword evidence="3" id="KW-1185">Reference proteome</keyword>
<dbReference type="Proteomes" id="UP001066276">
    <property type="component" value="Chromosome 1_1"/>
</dbReference>